<dbReference type="InterPro" id="IPR025187">
    <property type="entry name" value="DUF4112"/>
</dbReference>
<feature type="transmembrane region" description="Helical" evidence="2">
    <location>
        <begin position="78"/>
        <end position="99"/>
    </location>
</feature>
<keyword evidence="2" id="KW-0812">Transmembrane</keyword>
<keyword evidence="2" id="KW-0472">Membrane</keyword>
<keyword evidence="4" id="KW-1185">Reference proteome</keyword>
<dbReference type="OrthoDB" id="2103474at2759"/>
<feature type="compositionally biased region" description="Polar residues" evidence="1">
    <location>
        <begin position="250"/>
        <end position="263"/>
    </location>
</feature>
<gene>
    <name evidence="3" type="ORF">N7492_010598</name>
</gene>
<dbReference type="AlphaFoldDB" id="A0A9W9LF91"/>
<feature type="compositionally biased region" description="Basic and acidic residues" evidence="1">
    <location>
        <begin position="276"/>
        <end position="285"/>
    </location>
</feature>
<feature type="compositionally biased region" description="Basic and acidic residues" evidence="1">
    <location>
        <begin position="235"/>
        <end position="248"/>
    </location>
</feature>
<evidence type="ECO:0000256" key="1">
    <source>
        <dbReference type="SAM" id="MobiDB-lite"/>
    </source>
</evidence>
<evidence type="ECO:0008006" key="5">
    <source>
        <dbReference type="Google" id="ProtNLM"/>
    </source>
</evidence>
<evidence type="ECO:0000313" key="3">
    <source>
        <dbReference type="EMBL" id="KAJ5152303.1"/>
    </source>
</evidence>
<dbReference type="Proteomes" id="UP001146351">
    <property type="component" value="Unassembled WGS sequence"/>
</dbReference>
<keyword evidence="2" id="KW-1133">Transmembrane helix</keyword>
<sequence>MSGALWSLVGKRVLAESARNHFGTEDPYFEEVPASRLGRAMGKKTQKRRKAHPPGLSEHDSKILTQVKRRAYRLDYCLFNLCGIRFGWGSVIGLVPFIGDVGDAGLAMMVVKTCEGIEGGLPARLRYAMLVNVIIDFIIGLVPFIGDLADAVYKCNTRNAVILEKHLREKGAKTIKKQSREGGHRHDRRDDRREDRREDRRDDRRDEQDERAIDHSLPEEWDRQESGVVENSPPEYRERRASGRHGDNGRQPTKPQPTKQARPNRSFGRWFGGASQREEDLERGT</sequence>
<feature type="transmembrane region" description="Helical" evidence="2">
    <location>
        <begin position="127"/>
        <end position="149"/>
    </location>
</feature>
<dbReference type="EMBL" id="JAPQKO010000008">
    <property type="protein sequence ID" value="KAJ5152303.1"/>
    <property type="molecule type" value="Genomic_DNA"/>
</dbReference>
<dbReference type="PANTHER" id="PTHR35519:SF2">
    <property type="entry name" value="PH DOMAIN PROTEIN"/>
    <property type="match status" value="1"/>
</dbReference>
<feature type="compositionally biased region" description="Basic and acidic residues" evidence="1">
    <location>
        <begin position="172"/>
        <end position="225"/>
    </location>
</feature>
<proteinExistence type="predicted"/>
<reference evidence="3" key="1">
    <citation type="submission" date="2022-11" db="EMBL/GenBank/DDBJ databases">
        <authorList>
            <person name="Petersen C."/>
        </authorList>
    </citation>
    <scope>NUCLEOTIDE SEQUENCE</scope>
    <source>
        <strain evidence="3">IBT 21917</strain>
    </source>
</reference>
<protein>
    <recommendedName>
        <fullName evidence="5">PH domain protein</fullName>
    </recommendedName>
</protein>
<evidence type="ECO:0000313" key="4">
    <source>
        <dbReference type="Proteomes" id="UP001146351"/>
    </source>
</evidence>
<name>A0A9W9LF91_9EURO</name>
<accession>A0A9W9LF91</accession>
<feature type="region of interest" description="Disordered" evidence="1">
    <location>
        <begin position="172"/>
        <end position="285"/>
    </location>
</feature>
<evidence type="ECO:0000256" key="2">
    <source>
        <dbReference type="SAM" id="Phobius"/>
    </source>
</evidence>
<dbReference type="PANTHER" id="PTHR35519">
    <property type="entry name" value="MEMBRANE PROTEINS"/>
    <property type="match status" value="1"/>
</dbReference>
<comment type="caution">
    <text evidence="3">The sequence shown here is derived from an EMBL/GenBank/DDBJ whole genome shotgun (WGS) entry which is preliminary data.</text>
</comment>
<organism evidence="3 4">
    <name type="scientific">Penicillium capsulatum</name>
    <dbReference type="NCBI Taxonomy" id="69766"/>
    <lineage>
        <taxon>Eukaryota</taxon>
        <taxon>Fungi</taxon>
        <taxon>Dikarya</taxon>
        <taxon>Ascomycota</taxon>
        <taxon>Pezizomycotina</taxon>
        <taxon>Eurotiomycetes</taxon>
        <taxon>Eurotiomycetidae</taxon>
        <taxon>Eurotiales</taxon>
        <taxon>Aspergillaceae</taxon>
        <taxon>Penicillium</taxon>
    </lineage>
</organism>
<reference evidence="3" key="2">
    <citation type="journal article" date="2023" name="IMA Fungus">
        <title>Comparative genomic study of the Penicillium genus elucidates a diverse pangenome and 15 lateral gene transfer events.</title>
        <authorList>
            <person name="Petersen C."/>
            <person name="Sorensen T."/>
            <person name="Nielsen M.R."/>
            <person name="Sondergaard T.E."/>
            <person name="Sorensen J.L."/>
            <person name="Fitzpatrick D.A."/>
            <person name="Frisvad J.C."/>
            <person name="Nielsen K.L."/>
        </authorList>
    </citation>
    <scope>NUCLEOTIDE SEQUENCE</scope>
    <source>
        <strain evidence="3">IBT 21917</strain>
    </source>
</reference>
<dbReference type="Pfam" id="PF13430">
    <property type="entry name" value="DUF4112"/>
    <property type="match status" value="1"/>
</dbReference>